<dbReference type="Proteomes" id="UP000887580">
    <property type="component" value="Unplaced"/>
</dbReference>
<proteinExistence type="predicted"/>
<evidence type="ECO:0000313" key="1">
    <source>
        <dbReference type="Proteomes" id="UP000887580"/>
    </source>
</evidence>
<sequence length="114" mass="13274">MHKHGLNVSETNKKYRLMNKCQEIKHTLSVELKNNLYVDDFKVDEDDVISIERKEFEEMAADLILRAKHLIVEIIVKDDDLDVGESHASVSSTEANPENYLLKDEQRNTRQLFS</sequence>
<evidence type="ECO:0000313" key="2">
    <source>
        <dbReference type="WBParaSite" id="PS1159_v2.g6896.t1"/>
    </source>
</evidence>
<organism evidence="1 2">
    <name type="scientific">Panagrolaimus sp. PS1159</name>
    <dbReference type="NCBI Taxonomy" id="55785"/>
    <lineage>
        <taxon>Eukaryota</taxon>
        <taxon>Metazoa</taxon>
        <taxon>Ecdysozoa</taxon>
        <taxon>Nematoda</taxon>
        <taxon>Chromadorea</taxon>
        <taxon>Rhabditida</taxon>
        <taxon>Tylenchina</taxon>
        <taxon>Panagrolaimomorpha</taxon>
        <taxon>Panagrolaimoidea</taxon>
        <taxon>Panagrolaimidae</taxon>
        <taxon>Panagrolaimus</taxon>
    </lineage>
</organism>
<protein>
    <submittedName>
        <fullName evidence="2">Uncharacterized protein</fullName>
    </submittedName>
</protein>
<name>A0AC35GPH4_9BILA</name>
<reference evidence="2" key="1">
    <citation type="submission" date="2022-11" db="UniProtKB">
        <authorList>
            <consortium name="WormBaseParasite"/>
        </authorList>
    </citation>
    <scope>IDENTIFICATION</scope>
</reference>
<accession>A0AC35GPH4</accession>
<dbReference type="WBParaSite" id="PS1159_v2.g6896.t1">
    <property type="protein sequence ID" value="PS1159_v2.g6896.t1"/>
    <property type="gene ID" value="PS1159_v2.g6896"/>
</dbReference>